<dbReference type="EMBL" id="AJXU01000080">
    <property type="protein sequence ID" value="EIL87372.1"/>
    <property type="molecule type" value="Genomic_DNA"/>
</dbReference>
<evidence type="ECO:0000313" key="9">
    <source>
        <dbReference type="Proteomes" id="UP000004210"/>
    </source>
</evidence>
<accession>I4VJI1</accession>
<keyword evidence="5" id="KW-1133">Transmembrane helix</keyword>
<evidence type="ECO:0000256" key="3">
    <source>
        <dbReference type="ARBA" id="ARBA00022982"/>
    </source>
</evidence>
<evidence type="ECO:0000259" key="6">
    <source>
        <dbReference type="PROSITE" id="PS50902"/>
    </source>
</evidence>
<dbReference type="EC" id="1.6.2.4" evidence="4"/>
<dbReference type="RefSeq" id="WP_007082900.1">
    <property type="nucleotide sequence ID" value="NZ_AJXU01000080.1"/>
</dbReference>
<dbReference type="InterPro" id="IPR001433">
    <property type="entry name" value="OxRdtase_FAD/NAD-bd"/>
</dbReference>
<organism evidence="8 9">
    <name type="scientific">Rhodanobacter fulvus Jip2</name>
    <dbReference type="NCBI Taxonomy" id="1163408"/>
    <lineage>
        <taxon>Bacteria</taxon>
        <taxon>Pseudomonadati</taxon>
        <taxon>Pseudomonadota</taxon>
        <taxon>Gammaproteobacteria</taxon>
        <taxon>Lysobacterales</taxon>
        <taxon>Rhodanobacteraceae</taxon>
        <taxon>Rhodanobacter</taxon>
    </lineage>
</organism>
<dbReference type="SUPFAM" id="SSF52343">
    <property type="entry name" value="Ferredoxin reductase-like, C-terminal NADP-linked domain"/>
    <property type="match status" value="1"/>
</dbReference>
<dbReference type="Pfam" id="PF00175">
    <property type="entry name" value="NAD_binding_1"/>
    <property type="match status" value="1"/>
</dbReference>
<dbReference type="InterPro" id="IPR008254">
    <property type="entry name" value="Flavodoxin/NO_synth"/>
</dbReference>
<dbReference type="PATRIC" id="fig|1163408.3.peg.3322"/>
<keyword evidence="5" id="KW-0812">Transmembrane</keyword>
<dbReference type="Proteomes" id="UP000004210">
    <property type="component" value="Unassembled WGS sequence"/>
</dbReference>
<dbReference type="InterPro" id="IPR001094">
    <property type="entry name" value="Flavdoxin-like"/>
</dbReference>
<sequence>MKRDHATFGRLAAVSNGMLLATFGLLAALLWFCRVEAVQWHDPGRHCWLAAAGLLGSWMALVGWFRHRRGRAEGGETTVAAAPAPQTAAAPVPAAANTVRVFYASQTGLAEQLARQTWQSLQTAGVPSRVDAIDASTLDALRATSRALFVVSTTGDGEPPDMAVAFAHQAMANAADLAGVRYGLLALGDSDYDEFCGFGRQLQRWLRASGAQALFDPVEVDDEDAAALRHWQHHLATLCDVRDLPDWQPPRYQQWQLAERQLLNAGSLGGPCFHLALRPLQDAASWQAGDLVDIGPRHAPADVAQWLSAHALDGNAMVMFGKESLTLASLLSRCRLPAPGEMAGLDETAVAARLQLLPHREYSIASIPADGAIHLLVRRQNMPDGTPGIGSGWLTMHAPIGSEIALRVRRNAVFHAPADARPLILIGNGTGMAALRALLKERIDAGRCRNWLLYGERQQAHDFPYRDEINRWLAQGQLERADFAWSRQQAERVYVQHRLRQAADTLREWVAAGAAIQVCGSLQGMAPAVEAVLCEVLGDTAVERLRETGGYRRDVY</sequence>
<keyword evidence="2" id="KW-0288">FMN</keyword>
<gene>
    <name evidence="8" type="ORF">UU9_16391</name>
</gene>
<keyword evidence="3" id="KW-0249">Electron transport</keyword>
<keyword evidence="3" id="KW-0813">Transport</keyword>
<dbReference type="InterPro" id="IPR017927">
    <property type="entry name" value="FAD-bd_FR_type"/>
</dbReference>
<dbReference type="GO" id="GO:0005829">
    <property type="term" value="C:cytosol"/>
    <property type="evidence" value="ECO:0007669"/>
    <property type="project" value="TreeGrafter"/>
</dbReference>
<dbReference type="AlphaFoldDB" id="I4VJI1"/>
<dbReference type="STRING" id="1163408.UU9_16391"/>
<name>I4VJI1_9GAMM</name>
<dbReference type="InterPro" id="IPR029039">
    <property type="entry name" value="Flavoprotein-like_sf"/>
</dbReference>
<dbReference type="InterPro" id="IPR001709">
    <property type="entry name" value="Flavoprot_Pyr_Nucl_cyt_Rdtase"/>
</dbReference>
<evidence type="ECO:0000256" key="5">
    <source>
        <dbReference type="SAM" id="Phobius"/>
    </source>
</evidence>
<evidence type="ECO:0000259" key="7">
    <source>
        <dbReference type="PROSITE" id="PS51384"/>
    </source>
</evidence>
<dbReference type="Gene3D" id="3.40.50.80">
    <property type="entry name" value="Nucleotide-binding domain of ferredoxin-NADP reductase (FNR) module"/>
    <property type="match status" value="1"/>
</dbReference>
<evidence type="ECO:0000256" key="4">
    <source>
        <dbReference type="ARBA" id="ARBA00023797"/>
    </source>
</evidence>
<dbReference type="Gene3D" id="1.20.990.10">
    <property type="entry name" value="NADPH-cytochrome p450 Reductase, Chain A, domain 3"/>
    <property type="match status" value="1"/>
</dbReference>
<dbReference type="GO" id="GO:0010181">
    <property type="term" value="F:FMN binding"/>
    <property type="evidence" value="ECO:0007669"/>
    <property type="project" value="InterPro"/>
</dbReference>
<dbReference type="GO" id="GO:0003958">
    <property type="term" value="F:NADPH-hemoprotein reductase activity"/>
    <property type="evidence" value="ECO:0007669"/>
    <property type="project" value="UniProtKB-EC"/>
</dbReference>
<dbReference type="SUPFAM" id="SSF52218">
    <property type="entry name" value="Flavoproteins"/>
    <property type="match status" value="1"/>
</dbReference>
<feature type="domain" description="Flavodoxin-like" evidence="6">
    <location>
        <begin position="99"/>
        <end position="236"/>
    </location>
</feature>
<comment type="caution">
    <text evidence="8">The sequence shown here is derived from an EMBL/GenBank/DDBJ whole genome shotgun (WGS) entry which is preliminary data.</text>
</comment>
<evidence type="ECO:0000256" key="2">
    <source>
        <dbReference type="ARBA" id="ARBA00022643"/>
    </source>
</evidence>
<keyword evidence="5" id="KW-0472">Membrane</keyword>
<dbReference type="PANTHER" id="PTHR19384:SF17">
    <property type="entry name" value="NADPH--CYTOCHROME P450 REDUCTASE"/>
    <property type="match status" value="1"/>
</dbReference>
<dbReference type="PRINTS" id="PR00371">
    <property type="entry name" value="FPNCR"/>
</dbReference>
<proteinExistence type="predicted"/>
<dbReference type="InterPro" id="IPR039261">
    <property type="entry name" value="FNR_nucleotide-bd"/>
</dbReference>
<reference evidence="8 9" key="1">
    <citation type="journal article" date="2012" name="J. Bacteriol.">
        <title>Genome sequences for six rhodanobacter strains, isolated from soils and the terrestrial subsurface, with variable denitrification capabilities.</title>
        <authorList>
            <person name="Kostka J.E."/>
            <person name="Green S.J."/>
            <person name="Rishishwar L."/>
            <person name="Prakash O."/>
            <person name="Katz L.S."/>
            <person name="Marino-Ramirez L."/>
            <person name="Jordan I.K."/>
            <person name="Munk C."/>
            <person name="Ivanova N."/>
            <person name="Mikhailova N."/>
            <person name="Watson D.B."/>
            <person name="Brown S.D."/>
            <person name="Palumbo A.V."/>
            <person name="Brooks S.C."/>
        </authorList>
    </citation>
    <scope>NUCLEOTIDE SEQUENCE [LARGE SCALE GENOMIC DNA]</scope>
    <source>
        <strain evidence="9">Jip2T</strain>
    </source>
</reference>
<dbReference type="InterPro" id="IPR017938">
    <property type="entry name" value="Riboflavin_synthase-like_b-brl"/>
</dbReference>
<dbReference type="GO" id="GO:0050660">
    <property type="term" value="F:flavin adenine dinucleotide binding"/>
    <property type="evidence" value="ECO:0007669"/>
    <property type="project" value="TreeGrafter"/>
</dbReference>
<protein>
    <recommendedName>
        <fullName evidence="4">NADPH--hemoprotein reductase</fullName>
        <ecNumber evidence="4">1.6.2.4</ecNumber>
    </recommendedName>
</protein>
<dbReference type="PROSITE" id="PS51384">
    <property type="entry name" value="FAD_FR"/>
    <property type="match status" value="1"/>
</dbReference>
<dbReference type="Gene3D" id="3.40.50.360">
    <property type="match status" value="1"/>
</dbReference>
<dbReference type="Pfam" id="PF00258">
    <property type="entry name" value="Flavodoxin_1"/>
    <property type="match status" value="1"/>
</dbReference>
<dbReference type="InterPro" id="IPR023173">
    <property type="entry name" value="NADPH_Cyt_P450_Rdtase_alpha"/>
</dbReference>
<evidence type="ECO:0000313" key="8">
    <source>
        <dbReference type="EMBL" id="EIL87372.1"/>
    </source>
</evidence>
<keyword evidence="9" id="KW-1185">Reference proteome</keyword>
<dbReference type="PRINTS" id="PR00369">
    <property type="entry name" value="FLAVODOXIN"/>
</dbReference>
<dbReference type="eggNOG" id="COG0369">
    <property type="taxonomic scope" value="Bacteria"/>
</dbReference>
<evidence type="ECO:0000256" key="1">
    <source>
        <dbReference type="ARBA" id="ARBA00022630"/>
    </source>
</evidence>
<feature type="domain" description="FAD-binding FR-type" evidence="7">
    <location>
        <begin position="250"/>
        <end position="417"/>
    </location>
</feature>
<dbReference type="PANTHER" id="PTHR19384">
    <property type="entry name" value="NITRIC OXIDE SYNTHASE-RELATED"/>
    <property type="match status" value="1"/>
</dbReference>
<feature type="transmembrane region" description="Helical" evidence="5">
    <location>
        <begin position="47"/>
        <end position="65"/>
    </location>
</feature>
<keyword evidence="1" id="KW-0285">Flavoprotein</keyword>
<dbReference type="PROSITE" id="PS50902">
    <property type="entry name" value="FLAVODOXIN_LIKE"/>
    <property type="match status" value="1"/>
</dbReference>
<dbReference type="Gene3D" id="2.40.30.10">
    <property type="entry name" value="Translation factors"/>
    <property type="match status" value="1"/>
</dbReference>
<dbReference type="CDD" id="cd06200">
    <property type="entry name" value="SiR_like1"/>
    <property type="match status" value="1"/>
</dbReference>
<dbReference type="SUPFAM" id="SSF63380">
    <property type="entry name" value="Riboflavin synthase domain-like"/>
    <property type="match status" value="1"/>
</dbReference>